<evidence type="ECO:0000313" key="7">
    <source>
        <dbReference type="EMBL" id="RHW46945.1"/>
    </source>
</evidence>
<evidence type="ECO:0000259" key="6">
    <source>
        <dbReference type="SMART" id="SM00363"/>
    </source>
</evidence>
<dbReference type="InterPro" id="IPR042092">
    <property type="entry name" value="PsdUridine_s_RsuA/RluB/E/F_cat"/>
</dbReference>
<dbReference type="InterPro" id="IPR020094">
    <property type="entry name" value="TruA/RsuA/RluB/E/F_N"/>
</dbReference>
<dbReference type="GO" id="GO:0120159">
    <property type="term" value="F:rRNA pseudouridine synthase activity"/>
    <property type="evidence" value="ECO:0007669"/>
    <property type="project" value="UniProtKB-ARBA"/>
</dbReference>
<dbReference type="GO" id="GO:0000455">
    <property type="term" value="P:enzyme-directed rRNA pseudouridine synthesis"/>
    <property type="evidence" value="ECO:0007669"/>
    <property type="project" value="UniProtKB-ARBA"/>
</dbReference>
<dbReference type="Gene3D" id="3.10.290.10">
    <property type="entry name" value="RNA-binding S4 domain"/>
    <property type="match status" value="1"/>
</dbReference>
<dbReference type="AlphaFoldDB" id="A0A3R6YPH4"/>
<dbReference type="NCBIfam" id="TIGR00093">
    <property type="entry name" value="pseudouridine synthase"/>
    <property type="match status" value="1"/>
</dbReference>
<evidence type="ECO:0000256" key="3">
    <source>
        <dbReference type="ARBA" id="ARBA00023235"/>
    </source>
</evidence>
<dbReference type="GO" id="GO:0003723">
    <property type="term" value="F:RNA binding"/>
    <property type="evidence" value="ECO:0007669"/>
    <property type="project" value="UniProtKB-KW"/>
</dbReference>
<dbReference type="PANTHER" id="PTHR47683:SF2">
    <property type="entry name" value="RNA-BINDING S4 DOMAIN-CONTAINING PROTEIN"/>
    <property type="match status" value="1"/>
</dbReference>
<name>A0A3R6YPH4_9LACO</name>
<evidence type="ECO:0000256" key="5">
    <source>
        <dbReference type="RuleBase" id="RU003887"/>
    </source>
</evidence>
<dbReference type="Pfam" id="PF01479">
    <property type="entry name" value="S4"/>
    <property type="match status" value="1"/>
</dbReference>
<dbReference type="InterPro" id="IPR018496">
    <property type="entry name" value="PsdUridine_synth_RsuA/RluB_CS"/>
</dbReference>
<dbReference type="InterPro" id="IPR050343">
    <property type="entry name" value="RsuA_PseudoU_synthase"/>
</dbReference>
<evidence type="ECO:0000256" key="1">
    <source>
        <dbReference type="ARBA" id="ARBA00008348"/>
    </source>
</evidence>
<dbReference type="Gene3D" id="3.30.70.580">
    <property type="entry name" value="Pseudouridine synthase I, catalytic domain, N-terminal subdomain"/>
    <property type="match status" value="1"/>
</dbReference>
<keyword evidence="3 5" id="KW-0413">Isomerase</keyword>
<comment type="caution">
    <text evidence="7">The sequence shown here is derived from an EMBL/GenBank/DDBJ whole genome shotgun (WGS) entry which is preliminary data.</text>
</comment>
<evidence type="ECO:0000256" key="4">
    <source>
        <dbReference type="PROSITE-ProRule" id="PRU00182"/>
    </source>
</evidence>
<dbReference type="InterPro" id="IPR036986">
    <property type="entry name" value="S4_RNA-bd_sf"/>
</dbReference>
<dbReference type="CDD" id="cd00165">
    <property type="entry name" value="S4"/>
    <property type="match status" value="1"/>
</dbReference>
<dbReference type="Pfam" id="PF00849">
    <property type="entry name" value="PseudoU_synth_2"/>
    <property type="match status" value="1"/>
</dbReference>
<dbReference type="PROSITE" id="PS01149">
    <property type="entry name" value="PSI_RSU"/>
    <property type="match status" value="1"/>
</dbReference>
<dbReference type="InterPro" id="IPR006145">
    <property type="entry name" value="PsdUridine_synth_RsuA/RluA"/>
</dbReference>
<sequence>METEQRLQKIIANAGVTSRRKAEDLITSGRVRVNGQIVRELGSKFTKHDRVEVDGVPIEKDPKIYILFYKPRGVISSVNDEKNRKVVTDYFTEIIDARIYPVGRLDYDTSGLLLMTNDGELTNHLLHPRNKIDKIYVAKVAGIIQSHDLEKLRHGVIVNGRKTAAAKAELISVDQRKKTSIVRLTIHEGMNHQVKQMFKQIGSQVLKLKREQIGFLTLQGLTAGDWRFLKHEEIKALEKL</sequence>
<dbReference type="InterPro" id="IPR000748">
    <property type="entry name" value="PsdUridine_synth_RsuA/RluB/E/F"/>
</dbReference>
<dbReference type="GO" id="GO:0005829">
    <property type="term" value="C:cytosol"/>
    <property type="evidence" value="ECO:0007669"/>
    <property type="project" value="UniProtKB-ARBA"/>
</dbReference>
<dbReference type="InterPro" id="IPR002942">
    <property type="entry name" value="S4_RNA-bd"/>
</dbReference>
<proteinExistence type="inferred from homology"/>
<evidence type="ECO:0000313" key="8">
    <source>
        <dbReference type="Proteomes" id="UP000284822"/>
    </source>
</evidence>
<dbReference type="SMART" id="SM00363">
    <property type="entry name" value="S4"/>
    <property type="match status" value="1"/>
</dbReference>
<protein>
    <recommendedName>
        <fullName evidence="5">Pseudouridine synthase</fullName>
        <ecNumber evidence="5">5.4.99.-</ecNumber>
    </recommendedName>
</protein>
<organism evidence="7 8">
    <name type="scientific">Bombilactobacillus bombi</name>
    <dbReference type="NCBI Taxonomy" id="1303590"/>
    <lineage>
        <taxon>Bacteria</taxon>
        <taxon>Bacillati</taxon>
        <taxon>Bacillota</taxon>
        <taxon>Bacilli</taxon>
        <taxon>Lactobacillales</taxon>
        <taxon>Lactobacillaceae</taxon>
        <taxon>Bombilactobacillus</taxon>
    </lineage>
</organism>
<evidence type="ECO:0000256" key="2">
    <source>
        <dbReference type="ARBA" id="ARBA00022884"/>
    </source>
</evidence>
<dbReference type="FunFam" id="3.30.70.580:FF:000005">
    <property type="entry name" value="Pseudouridine synthase"/>
    <property type="match status" value="1"/>
</dbReference>
<dbReference type="FunFam" id="3.10.290.10:FF:000003">
    <property type="entry name" value="Pseudouridine synthase"/>
    <property type="match status" value="1"/>
</dbReference>
<dbReference type="FunFam" id="3.30.70.1560:FF:000001">
    <property type="entry name" value="Pseudouridine synthase"/>
    <property type="match status" value="1"/>
</dbReference>
<dbReference type="SUPFAM" id="SSF55174">
    <property type="entry name" value="Alpha-L RNA-binding motif"/>
    <property type="match status" value="1"/>
</dbReference>
<reference evidence="7 8" key="1">
    <citation type="submission" date="2018-07" db="EMBL/GenBank/DDBJ databases">
        <title>Genome sequences of six Lactobacillus spp. isolated from bumble bee guts.</title>
        <authorList>
            <person name="Motta E.V.S."/>
            <person name="Moran N.A."/>
        </authorList>
    </citation>
    <scope>NUCLEOTIDE SEQUENCE [LARGE SCALE GENOMIC DNA]</scope>
    <source>
        <strain evidence="7 8">LV-8.1</strain>
    </source>
</reference>
<comment type="similarity">
    <text evidence="1 5">Belongs to the pseudouridine synthase RsuA family.</text>
</comment>
<dbReference type="Gene3D" id="3.30.70.1560">
    <property type="entry name" value="Alpha-L RNA-binding motif"/>
    <property type="match status" value="1"/>
</dbReference>
<dbReference type="RefSeq" id="WP_118910726.1">
    <property type="nucleotide sequence ID" value="NZ_QOCS01000009.1"/>
</dbReference>
<dbReference type="PROSITE" id="PS50889">
    <property type="entry name" value="S4"/>
    <property type="match status" value="1"/>
</dbReference>
<keyword evidence="2 4" id="KW-0694">RNA-binding</keyword>
<gene>
    <name evidence="7" type="ORF">DS832_05530</name>
</gene>
<dbReference type="Proteomes" id="UP000284822">
    <property type="component" value="Unassembled WGS sequence"/>
</dbReference>
<dbReference type="CDD" id="cd02870">
    <property type="entry name" value="PseudoU_synth_RsuA_like"/>
    <property type="match status" value="1"/>
</dbReference>
<dbReference type="EMBL" id="QOCS01000009">
    <property type="protein sequence ID" value="RHW46945.1"/>
    <property type="molecule type" value="Genomic_DNA"/>
</dbReference>
<accession>A0A3R6YPH4</accession>
<dbReference type="PANTHER" id="PTHR47683">
    <property type="entry name" value="PSEUDOURIDINE SYNTHASE FAMILY PROTEIN-RELATED"/>
    <property type="match status" value="1"/>
</dbReference>
<dbReference type="EC" id="5.4.99.-" evidence="5"/>
<dbReference type="SUPFAM" id="SSF55120">
    <property type="entry name" value="Pseudouridine synthase"/>
    <property type="match status" value="1"/>
</dbReference>
<feature type="domain" description="RNA-binding S4" evidence="6">
    <location>
        <begin position="5"/>
        <end position="62"/>
    </location>
</feature>
<dbReference type="InterPro" id="IPR020103">
    <property type="entry name" value="PsdUridine_synth_cat_dom_sf"/>
</dbReference>